<accession>A0A193QL95</accession>
<dbReference type="GO" id="GO:0005524">
    <property type="term" value="F:ATP binding"/>
    <property type="evidence" value="ECO:0007669"/>
    <property type="project" value="UniProtKB-UniRule"/>
</dbReference>
<keyword evidence="4" id="KW-0418">Kinase</keyword>
<dbReference type="InterPro" id="IPR036641">
    <property type="entry name" value="HPT_dom_sf"/>
</dbReference>
<comment type="caution">
    <text evidence="4">Lacks conserved residue(s) required for the propagation of feature annotation.</text>
</comment>
<protein>
    <recommendedName>
        <fullName evidence="4">Phosphotransferase RcsD</fullName>
        <ecNumber evidence="4">2.7.2.-</ecNumber>
    </recommendedName>
    <alternativeName>
        <fullName evidence="4">Phosphotransfer intermediate RcsD</fullName>
    </alternativeName>
</protein>
<comment type="PTM">
    <text evidence="4">Phosphorylated by RcsC.</text>
</comment>
<dbReference type="Pfam" id="PF01627">
    <property type="entry name" value="Hpt"/>
    <property type="match status" value="1"/>
</dbReference>
<dbReference type="SUPFAM" id="SSF55874">
    <property type="entry name" value="ATPase domain of HSP90 chaperone/DNA topoisomerase II/histidine kinase"/>
    <property type="match status" value="1"/>
</dbReference>
<dbReference type="PANTHER" id="PTHR43547:SF2">
    <property type="entry name" value="HYBRID SIGNAL TRANSDUCTION HISTIDINE KINASE C"/>
    <property type="match status" value="1"/>
</dbReference>
<comment type="similarity">
    <text evidence="4">Belongs to the RcsD family.</text>
</comment>
<evidence type="ECO:0000259" key="7">
    <source>
        <dbReference type="PROSITE" id="PS50109"/>
    </source>
</evidence>
<dbReference type="RefSeq" id="WP_166506711.1">
    <property type="nucleotide sequence ID" value="NZ_LN854557.1"/>
</dbReference>
<dbReference type="InterPro" id="IPR038616">
    <property type="entry name" value="RcsD_ABL_sf"/>
</dbReference>
<dbReference type="PROSITE" id="PS50894">
    <property type="entry name" value="HPT"/>
    <property type="match status" value="1"/>
</dbReference>
<evidence type="ECO:0000256" key="1">
    <source>
        <dbReference type="ARBA" id="ARBA00000085"/>
    </source>
</evidence>
<dbReference type="InterPro" id="IPR030861">
    <property type="entry name" value="Ptransferase_RcsD"/>
</dbReference>
<evidence type="ECO:0000256" key="5">
    <source>
        <dbReference type="PROSITE-ProRule" id="PRU00110"/>
    </source>
</evidence>
<dbReference type="HAMAP" id="MF_00980">
    <property type="entry name" value="RcsD"/>
    <property type="match status" value="1"/>
</dbReference>
<dbReference type="SMART" id="SM00387">
    <property type="entry name" value="HATPase_c"/>
    <property type="match status" value="1"/>
</dbReference>
<comment type="function">
    <text evidence="4">Component of the Rcs signaling system, which controls transcription of numerous genes. RcsD is a phosphotransfer intermediate between the sensor kinase RcsC and the response regulator RcsB. It acquires a phosphoryl group from RcsC and transfers it to RcsB.</text>
</comment>
<comment type="subcellular location">
    <subcellularLocation>
        <location evidence="4">Cell inner membrane</location>
        <topology evidence="4">Multi-pass membrane protein</topology>
    </subcellularLocation>
</comment>
<evidence type="ECO:0000259" key="8">
    <source>
        <dbReference type="PROSITE" id="PS50894"/>
    </source>
</evidence>
<comment type="subunit">
    <text evidence="4">Interacts with RcsC and RcsB.</text>
</comment>
<dbReference type="Gene3D" id="3.40.50.11620">
    <property type="entry name" value="Phosphotransferase RcsD, RcsD-ABL domain"/>
    <property type="match status" value="1"/>
</dbReference>
<feature type="region of interest" description="Disordered" evidence="6">
    <location>
        <begin position="786"/>
        <end position="806"/>
    </location>
</feature>
<dbReference type="GO" id="GO:0005886">
    <property type="term" value="C:plasma membrane"/>
    <property type="evidence" value="ECO:0007669"/>
    <property type="project" value="UniProtKB-SubCell"/>
</dbReference>
<keyword evidence="4" id="KW-0067">ATP-binding</keyword>
<keyword evidence="4" id="KW-0997">Cell inner membrane</keyword>
<evidence type="ECO:0000313" key="9">
    <source>
        <dbReference type="EMBL" id="CRL45695.1"/>
    </source>
</evidence>
<dbReference type="Gene3D" id="3.30.565.10">
    <property type="entry name" value="Histidine kinase-like ATPase, C-terminal domain"/>
    <property type="match status" value="1"/>
</dbReference>
<dbReference type="Pfam" id="PF02518">
    <property type="entry name" value="HATPase_c"/>
    <property type="match status" value="1"/>
</dbReference>
<keyword evidence="4" id="KW-1003">Cell membrane</keyword>
<dbReference type="Pfam" id="PF16359">
    <property type="entry name" value="RcsD_ABL"/>
    <property type="match status" value="1"/>
</dbReference>
<dbReference type="InterPro" id="IPR032306">
    <property type="entry name" value="RcsD_ABL"/>
</dbReference>
<dbReference type="Gene3D" id="1.20.120.160">
    <property type="entry name" value="HPT domain"/>
    <property type="match status" value="1"/>
</dbReference>
<sequence length="897" mass="101319">MQIKKIALTSTALLRGFLVFILLLLLSLWVLGYQVFSTYVVEKQHSLSTIAGAMQKRIDKYRVAAYQLYDASGKNDALALQPNGTQEVRLRPGVYFVDKPHKKTDTMIFGSHESATYTHALAMSRYLDVLWGVENNSFTLYYLNGSDNSLTLISTQPLRETNPRFRDSYIGSLVDSRRSEMLQQANILDERESFSPLRKYRFLNDYYFTQRMIFNQPGHLATIIAFDLPINDIIPLNMARANFVLNRAADGNVDDDDMDGAQAPRVFSRMNSAMLEITAPLSNAPLSMTYRVSLISLALDLLHNNLCLVLIDLLLIAFSLLGIYLVRKNLLRPNIDMVQQLKSHQTLGQEVIANLPLGLLIYNFSDNTLVASNKIADHLLPHLSLQKIANLGERHQGVIQATVNNEMYEIRMFKSQLSPQTWLFQLLDQDKEVLVNKKLQQAQRELDKNHEARRAILNNIQQELNAPLAAIGQLVERITVVQEDQQATLLAQLRQESSRLMGLTDNLQLLTRLELQEWQPASAPFNLHQLCDDVLRDRLPLLSQKGLGLFHHYLPPFERCYSGDAEAVRKVIALILDYATTTTHFGKITLRVSNDDAGGAITFTLSDTGSGIGEQELANLSQPFVSPAQQDRYQRGSGLTWFLCDQLCRRMGGRLTIQSRVDIGTRYSLSLPLAPLEGEDGEEAEKLLHDTLVLLDIHNEEIRTIVSAMLEQWGAECVYVDEHYLGQEHDLLMTDDPARMEDYALLLDGDAQGVMALTTRRMKVNYNFSAPMLEAMLPLIEQRLAEPEDERDQATGEPISDGGYQNRLQDSDYYALFVETVPDDVKRLYTEAESGDLNALAQTAHRLKGVFAMLGLGPGKRACESLEFYIKQHDVSKIGSEIHQIDIFVTKMLQHAR</sequence>
<dbReference type="AlphaFoldDB" id="A0A193QL95"/>
<dbReference type="PROSITE" id="PS50109">
    <property type="entry name" value="HIS_KIN"/>
    <property type="match status" value="1"/>
</dbReference>
<organism evidence="9 10">
    <name type="scientific">Sodalis glossinidius (strain morsitans)</name>
    <dbReference type="NCBI Taxonomy" id="343509"/>
    <lineage>
        <taxon>Bacteria</taxon>
        <taxon>Pseudomonadati</taxon>
        <taxon>Pseudomonadota</taxon>
        <taxon>Gammaproteobacteria</taxon>
        <taxon>Enterobacterales</taxon>
        <taxon>Bruguierivoracaceae</taxon>
        <taxon>Sodalis</taxon>
    </lineage>
</organism>
<evidence type="ECO:0000313" key="10">
    <source>
        <dbReference type="Proteomes" id="UP000245838"/>
    </source>
</evidence>
<feature type="domain" description="HPt" evidence="8">
    <location>
        <begin position="806"/>
        <end position="897"/>
    </location>
</feature>
<dbReference type="InterPro" id="IPR003594">
    <property type="entry name" value="HATPase_dom"/>
</dbReference>
<evidence type="ECO:0000256" key="2">
    <source>
        <dbReference type="ARBA" id="ARBA00022553"/>
    </source>
</evidence>
<dbReference type="GO" id="GO:0000155">
    <property type="term" value="F:phosphorelay sensor kinase activity"/>
    <property type="evidence" value="ECO:0007669"/>
    <property type="project" value="InterPro"/>
</dbReference>
<dbReference type="GO" id="GO:0009927">
    <property type="term" value="F:histidine phosphotransfer kinase activity"/>
    <property type="evidence" value="ECO:0007669"/>
    <property type="project" value="InterPro"/>
</dbReference>
<keyword evidence="2 4" id="KW-0597">Phosphoprotein</keyword>
<keyword evidence="4" id="KW-0472">Membrane</keyword>
<comment type="catalytic activity">
    <reaction evidence="1">
        <text>ATP + protein L-histidine = ADP + protein N-phospho-L-histidine.</text>
        <dbReference type="EC" id="2.7.13.3"/>
    </reaction>
</comment>
<reference evidence="9 10" key="1">
    <citation type="submission" date="2015-05" db="EMBL/GenBank/DDBJ databases">
        <authorList>
            <person name="Goodhead I."/>
        </authorList>
    </citation>
    <scope>NUCLEOTIDE SEQUENCE [LARGE SCALE GENOMIC DNA]</scope>
    <source>
        <strain evidence="10">morsitans</strain>
    </source>
</reference>
<dbReference type="Proteomes" id="UP000245838">
    <property type="component" value="Chromosome sggmmb4_Chromosome"/>
</dbReference>
<gene>
    <name evidence="4 9" type="primary">rcsD</name>
    <name evidence="9" type="ORF">SGGMMB4_03690</name>
</gene>
<dbReference type="NCBIfam" id="NF007907">
    <property type="entry name" value="PRK10618.1"/>
    <property type="match status" value="1"/>
</dbReference>
<dbReference type="GO" id="GO:0016774">
    <property type="term" value="F:phosphotransferase activity, carboxyl group as acceptor"/>
    <property type="evidence" value="ECO:0007669"/>
    <property type="project" value="UniProtKB-UniRule"/>
</dbReference>
<dbReference type="InterPro" id="IPR008207">
    <property type="entry name" value="Sig_transdc_His_kin_Hpt_dom"/>
</dbReference>
<dbReference type="SUPFAM" id="SSF47384">
    <property type="entry name" value="Homodimeric domain of signal transducing histidine kinase"/>
    <property type="match status" value="1"/>
</dbReference>
<dbReference type="SUPFAM" id="SSF47226">
    <property type="entry name" value="Histidine-containing phosphotransfer domain, HPT domain"/>
    <property type="match status" value="1"/>
</dbReference>
<keyword evidence="4" id="KW-0547">Nucleotide-binding</keyword>
<keyword evidence="3 4" id="KW-0902">Two-component regulatory system</keyword>
<dbReference type="InterPro" id="IPR036890">
    <property type="entry name" value="HATPase_C_sf"/>
</dbReference>
<feature type="domain" description="Histidine kinase" evidence="7">
    <location>
        <begin position="459"/>
        <end position="675"/>
    </location>
</feature>
<dbReference type="CDD" id="cd00088">
    <property type="entry name" value="HPT"/>
    <property type="match status" value="1"/>
</dbReference>
<feature type="modified residue" description="Phosphohistidine" evidence="4 5">
    <location>
        <position position="845"/>
    </location>
</feature>
<dbReference type="InterPro" id="IPR036097">
    <property type="entry name" value="HisK_dim/P_sf"/>
</dbReference>
<proteinExistence type="inferred from homology"/>
<dbReference type="InterPro" id="IPR003661">
    <property type="entry name" value="HisK_dim/P_dom"/>
</dbReference>
<name>A0A193QL95_SODGM</name>
<evidence type="ECO:0000256" key="4">
    <source>
        <dbReference type="HAMAP-Rule" id="MF_00980"/>
    </source>
</evidence>
<feature type="transmembrane region" description="Helical" evidence="4">
    <location>
        <begin position="12"/>
        <end position="36"/>
    </location>
</feature>
<keyword evidence="4" id="KW-1133">Transmembrane helix</keyword>
<dbReference type="InterPro" id="IPR004358">
    <property type="entry name" value="Sig_transdc_His_kin-like_C"/>
</dbReference>
<evidence type="ECO:0000256" key="6">
    <source>
        <dbReference type="SAM" id="MobiDB-lite"/>
    </source>
</evidence>
<keyword evidence="4 9" id="KW-0808">Transferase</keyword>
<dbReference type="PRINTS" id="PR00344">
    <property type="entry name" value="BCTRLSENSOR"/>
</dbReference>
<evidence type="ECO:0000256" key="3">
    <source>
        <dbReference type="ARBA" id="ARBA00023012"/>
    </source>
</evidence>
<dbReference type="EC" id="2.7.2.-" evidence="4"/>
<keyword evidence="4" id="KW-0812">Transmembrane</keyword>
<dbReference type="PANTHER" id="PTHR43547">
    <property type="entry name" value="TWO-COMPONENT HISTIDINE KINASE"/>
    <property type="match status" value="1"/>
</dbReference>
<dbReference type="Gene3D" id="1.10.287.130">
    <property type="match status" value="1"/>
</dbReference>
<dbReference type="CDD" id="cd00082">
    <property type="entry name" value="HisKA"/>
    <property type="match status" value="1"/>
</dbReference>
<dbReference type="EMBL" id="LN854557">
    <property type="protein sequence ID" value="CRL45695.1"/>
    <property type="molecule type" value="Genomic_DNA"/>
</dbReference>
<dbReference type="InterPro" id="IPR005467">
    <property type="entry name" value="His_kinase_dom"/>
</dbReference>